<dbReference type="GO" id="GO:0032259">
    <property type="term" value="P:methylation"/>
    <property type="evidence" value="ECO:0007669"/>
    <property type="project" value="UniProtKB-KW"/>
</dbReference>
<evidence type="ECO:0000256" key="3">
    <source>
        <dbReference type="ARBA" id="ARBA00022679"/>
    </source>
</evidence>
<evidence type="ECO:0000259" key="7">
    <source>
        <dbReference type="Pfam" id="PF20466"/>
    </source>
</evidence>
<dbReference type="InterPro" id="IPR046816">
    <property type="entry name" value="MmeI_Mtase"/>
</dbReference>
<dbReference type="PANTHER" id="PTHR33841">
    <property type="entry name" value="DNA METHYLTRANSFERASE YEEA-RELATED"/>
    <property type="match status" value="1"/>
</dbReference>
<dbReference type="Pfam" id="PF20464">
    <property type="entry name" value="MmeI_N"/>
    <property type="match status" value="1"/>
</dbReference>
<evidence type="ECO:0000256" key="1">
    <source>
        <dbReference type="ARBA" id="ARBA00011900"/>
    </source>
</evidence>
<comment type="catalytic activity">
    <reaction evidence="4">
        <text>a 2'-deoxyadenosine in DNA + S-adenosyl-L-methionine = an N(6)-methyl-2'-deoxyadenosine in DNA + S-adenosyl-L-homocysteine + H(+)</text>
        <dbReference type="Rhea" id="RHEA:15197"/>
        <dbReference type="Rhea" id="RHEA-COMP:12418"/>
        <dbReference type="Rhea" id="RHEA-COMP:12419"/>
        <dbReference type="ChEBI" id="CHEBI:15378"/>
        <dbReference type="ChEBI" id="CHEBI:57856"/>
        <dbReference type="ChEBI" id="CHEBI:59789"/>
        <dbReference type="ChEBI" id="CHEBI:90615"/>
        <dbReference type="ChEBI" id="CHEBI:90616"/>
        <dbReference type="EC" id="2.1.1.72"/>
    </reaction>
</comment>
<evidence type="ECO:0000259" key="6">
    <source>
        <dbReference type="Pfam" id="PF20465"/>
    </source>
</evidence>
<feature type="domain" description="MmeI-like N-terminal" evidence="5">
    <location>
        <begin position="13"/>
        <end position="179"/>
    </location>
</feature>
<keyword evidence="10" id="KW-1185">Reference proteome</keyword>
<dbReference type="GO" id="GO:0008168">
    <property type="term" value="F:methyltransferase activity"/>
    <property type="evidence" value="ECO:0007669"/>
    <property type="project" value="UniProtKB-KW"/>
</dbReference>
<dbReference type="Gene3D" id="3.40.50.150">
    <property type="entry name" value="Vaccinia Virus protein VP39"/>
    <property type="match status" value="1"/>
</dbReference>
<evidence type="ECO:0000313" key="10">
    <source>
        <dbReference type="Proteomes" id="UP001597182"/>
    </source>
</evidence>
<sequence>MRSGEEIQAALGSFVERWKTYHGTERAEAQTFLNELFDCYGTDRSASGAKFEDFKSSAGFMDLHWPGTCIVEMKAPDKPLTAARDQVKRYWEESADEDRQIPAAQWVIISNFQSFEVWEPGRFPKSPRATVSIHDLPRRYEILLFLAGPAETPSFLEHHKELTTAAAHAVASVYQSLVDRSAAPPDEITRFTMQAVWTLFAEDLNLIAGSPFQNIIERLRRDASRSPAAEIGFLFRVLNQKGNHNRKDLLSGTRYVNGELFANPAEVDLNREELDLLAQAAVFDWGKVEPTIFGSLLESVIGRDRRWELGAHYTHEADILKIVGPTIIRPWQARIDELATPSEALQLLRELCQFRVLDPACGCGNFLYVSYRELRGLEARIKQKIVELAAITGNPVPSQPWPYVPLTNFYGIDIEPVAVLIARVTLWMGHRQMLDLYGEAENPLPLINLSGIRVADAVFSEWPDVDCIVGNPPFLGDRLIRRAHGADYIERLKRIFNVGVVDYSAYWFRRAQDQLVDGQRAGFVSTNTLRENKHRLASLDYILQTGGTITDAVSSQKWPGEARVHVSITNWIKGNADSTAKFTLDGAIVEGITSQLRQGSTRAEPPTLPANRGVSFIGCQPSGSGFLLSDSEAAALIEAGEADVVRRYLTSDDLTDSIAAEPRRWIIDFGTMALEDAMKYPKALTKIRKDVKPERDVNNQRHFARLWWQFAWPRPKMREALSGRSRFIVCTLTGKRFLVSWASKEWCPSNLVGVFSLDDDYSIGVLLSRAHRAWAWHRSSTFETRLRYTPSTAFETFPWPTSPDGTSKERVADAARALLAERSRISNEYKIGLTTLYNRMDEGAFDNLRRLQSSLDEAVVGCYSWEKAAAYSDDIVVMNLLALNEQVSQGNLPYSPFVS</sequence>
<gene>
    <name evidence="9" type="ORF">ACFQ34_00240</name>
</gene>
<dbReference type="InterPro" id="IPR046820">
    <property type="entry name" value="MmeI_TRD"/>
</dbReference>
<dbReference type="Pfam" id="PF20473">
    <property type="entry name" value="MmeI_Mtase"/>
    <property type="match status" value="1"/>
</dbReference>
<dbReference type="RefSeq" id="WP_346090759.1">
    <property type="nucleotide sequence ID" value="NZ_BAABKS010000015.1"/>
</dbReference>
<comment type="caution">
    <text evidence="9">The sequence shown here is derived from an EMBL/GenBank/DDBJ whole genome shotgun (WGS) entry which is preliminary data.</text>
</comment>
<reference evidence="10" key="1">
    <citation type="journal article" date="2019" name="Int. J. Syst. Evol. Microbiol.">
        <title>The Global Catalogue of Microorganisms (GCM) 10K type strain sequencing project: providing services to taxonomists for standard genome sequencing and annotation.</title>
        <authorList>
            <consortium name="The Broad Institute Genomics Platform"/>
            <consortium name="The Broad Institute Genome Sequencing Center for Infectious Disease"/>
            <person name="Wu L."/>
            <person name="Ma J."/>
        </authorList>
    </citation>
    <scope>NUCLEOTIDE SEQUENCE [LARGE SCALE GENOMIC DNA]</scope>
    <source>
        <strain evidence="10">CCUG 49018</strain>
    </source>
</reference>
<dbReference type="InterPro" id="IPR029063">
    <property type="entry name" value="SAM-dependent_MTases_sf"/>
</dbReference>
<dbReference type="SUPFAM" id="SSF53335">
    <property type="entry name" value="S-adenosyl-L-methionine-dependent methyltransferases"/>
    <property type="match status" value="1"/>
</dbReference>
<feature type="domain" description="MmeI-like target recognition" evidence="7">
    <location>
        <begin position="618"/>
        <end position="801"/>
    </location>
</feature>
<feature type="domain" description="MmeI-like helicase spacer" evidence="6">
    <location>
        <begin position="187"/>
        <end position="261"/>
    </location>
</feature>
<evidence type="ECO:0000259" key="8">
    <source>
        <dbReference type="Pfam" id="PF20473"/>
    </source>
</evidence>
<keyword evidence="3" id="KW-0808">Transferase</keyword>
<name>A0ABW3V8Q7_9PSEU</name>
<dbReference type="Pfam" id="PF20465">
    <property type="entry name" value="MmeI_hel"/>
    <property type="match status" value="1"/>
</dbReference>
<dbReference type="InterPro" id="IPR046819">
    <property type="entry name" value="MmeI_hel"/>
</dbReference>
<evidence type="ECO:0000256" key="2">
    <source>
        <dbReference type="ARBA" id="ARBA00022603"/>
    </source>
</evidence>
<proteinExistence type="predicted"/>
<keyword evidence="2 9" id="KW-0489">Methyltransferase</keyword>
<evidence type="ECO:0000259" key="5">
    <source>
        <dbReference type="Pfam" id="PF20464"/>
    </source>
</evidence>
<dbReference type="InterPro" id="IPR046817">
    <property type="entry name" value="MmeI_N"/>
</dbReference>
<feature type="domain" description="MmeI-like DNA-methyltransferase" evidence="8">
    <location>
        <begin position="343"/>
        <end position="574"/>
    </location>
</feature>
<accession>A0ABW3V8Q7</accession>
<dbReference type="EMBL" id="JBHTMB010000004">
    <property type="protein sequence ID" value="MFD1231706.1"/>
    <property type="molecule type" value="Genomic_DNA"/>
</dbReference>
<organism evidence="9 10">
    <name type="scientific">Pseudonocardia benzenivorans</name>
    <dbReference type="NCBI Taxonomy" id="228005"/>
    <lineage>
        <taxon>Bacteria</taxon>
        <taxon>Bacillati</taxon>
        <taxon>Actinomycetota</taxon>
        <taxon>Actinomycetes</taxon>
        <taxon>Pseudonocardiales</taxon>
        <taxon>Pseudonocardiaceae</taxon>
        <taxon>Pseudonocardia</taxon>
    </lineage>
</organism>
<dbReference type="EC" id="2.1.1.72" evidence="1"/>
<evidence type="ECO:0000313" key="9">
    <source>
        <dbReference type="EMBL" id="MFD1231706.1"/>
    </source>
</evidence>
<dbReference type="Proteomes" id="UP001597182">
    <property type="component" value="Unassembled WGS sequence"/>
</dbReference>
<dbReference type="Pfam" id="PF20466">
    <property type="entry name" value="MmeI_TRD"/>
    <property type="match status" value="1"/>
</dbReference>
<evidence type="ECO:0000256" key="4">
    <source>
        <dbReference type="ARBA" id="ARBA00047942"/>
    </source>
</evidence>
<protein>
    <recommendedName>
        <fullName evidence="1">site-specific DNA-methyltransferase (adenine-specific)</fullName>
        <ecNumber evidence="1">2.1.1.72</ecNumber>
    </recommendedName>
</protein>
<dbReference type="PANTHER" id="PTHR33841:SF1">
    <property type="entry name" value="DNA METHYLTRANSFERASE A"/>
    <property type="match status" value="1"/>
</dbReference>
<dbReference type="InterPro" id="IPR050953">
    <property type="entry name" value="N4_N6_ade-DNA_methylase"/>
</dbReference>
<dbReference type="PRINTS" id="PR00507">
    <property type="entry name" value="N12N6MTFRASE"/>
</dbReference>